<evidence type="ECO:0000313" key="2">
    <source>
        <dbReference type="EMBL" id="GMN70702.1"/>
    </source>
</evidence>
<keyword evidence="3" id="KW-1185">Reference proteome</keyword>
<reference evidence="2" key="1">
    <citation type="submission" date="2023-07" db="EMBL/GenBank/DDBJ databases">
        <title>draft genome sequence of fig (Ficus carica).</title>
        <authorList>
            <person name="Takahashi T."/>
            <person name="Nishimura K."/>
        </authorList>
    </citation>
    <scope>NUCLEOTIDE SEQUENCE</scope>
</reference>
<feature type="transmembrane region" description="Helical" evidence="1">
    <location>
        <begin position="7"/>
        <end position="27"/>
    </location>
</feature>
<protein>
    <submittedName>
        <fullName evidence="2">Uncharacterized protein</fullName>
    </submittedName>
</protein>
<keyword evidence="1" id="KW-0472">Membrane</keyword>
<dbReference type="AlphaFoldDB" id="A0AA88JFK9"/>
<keyword evidence="1" id="KW-1133">Transmembrane helix</keyword>
<evidence type="ECO:0000256" key="1">
    <source>
        <dbReference type="SAM" id="Phobius"/>
    </source>
</evidence>
<keyword evidence="1" id="KW-0812">Transmembrane</keyword>
<name>A0AA88JFK9_FICCA</name>
<dbReference type="Proteomes" id="UP001187192">
    <property type="component" value="Unassembled WGS sequence"/>
</dbReference>
<dbReference type="EMBL" id="BTGU01017496">
    <property type="protein sequence ID" value="GMN70702.1"/>
    <property type="molecule type" value="Genomic_DNA"/>
</dbReference>
<sequence>MEYLFHLVPLHTVSYFFILLPIVSYPYDDNNTVRHGSLNNINCSL</sequence>
<evidence type="ECO:0000313" key="3">
    <source>
        <dbReference type="Proteomes" id="UP001187192"/>
    </source>
</evidence>
<gene>
    <name evidence="2" type="ORF">TIFTF001_055450</name>
</gene>
<organism evidence="2 3">
    <name type="scientific">Ficus carica</name>
    <name type="common">Common fig</name>
    <dbReference type="NCBI Taxonomy" id="3494"/>
    <lineage>
        <taxon>Eukaryota</taxon>
        <taxon>Viridiplantae</taxon>
        <taxon>Streptophyta</taxon>
        <taxon>Embryophyta</taxon>
        <taxon>Tracheophyta</taxon>
        <taxon>Spermatophyta</taxon>
        <taxon>Magnoliopsida</taxon>
        <taxon>eudicotyledons</taxon>
        <taxon>Gunneridae</taxon>
        <taxon>Pentapetalae</taxon>
        <taxon>rosids</taxon>
        <taxon>fabids</taxon>
        <taxon>Rosales</taxon>
        <taxon>Moraceae</taxon>
        <taxon>Ficeae</taxon>
        <taxon>Ficus</taxon>
    </lineage>
</organism>
<comment type="caution">
    <text evidence="2">The sequence shown here is derived from an EMBL/GenBank/DDBJ whole genome shotgun (WGS) entry which is preliminary data.</text>
</comment>
<accession>A0AA88JFK9</accession>
<proteinExistence type="predicted"/>